<feature type="domain" description="HTH luxR-type" evidence="4">
    <location>
        <begin position="139"/>
        <end position="204"/>
    </location>
</feature>
<reference evidence="7 8" key="1">
    <citation type="submission" date="2017-01" db="EMBL/GenBank/DDBJ databases">
        <authorList>
            <person name="Mah S.A."/>
            <person name="Swanson W.J."/>
            <person name="Moy G.W."/>
            <person name="Vacquier V.D."/>
        </authorList>
    </citation>
    <scope>NUCLEOTIDE SEQUENCE [LARGE SCALE GENOMIC DNA]</scope>
    <source>
        <strain evidence="7 8">DSM 16927</strain>
    </source>
</reference>
<dbReference type="KEGG" id="cjt:EG359_20480"/>
<dbReference type="InterPro" id="IPR039420">
    <property type="entry name" value="WalR-like"/>
</dbReference>
<dbReference type="Pfam" id="PF00072">
    <property type="entry name" value="Response_reg"/>
    <property type="match status" value="1"/>
</dbReference>
<dbReference type="PANTHER" id="PTHR43214">
    <property type="entry name" value="TWO-COMPONENT RESPONSE REGULATOR"/>
    <property type="match status" value="1"/>
</dbReference>
<keyword evidence="9" id="KW-1185">Reference proteome</keyword>
<evidence type="ECO:0000259" key="5">
    <source>
        <dbReference type="PROSITE" id="PS50110"/>
    </source>
</evidence>
<dbReference type="CDD" id="cd17535">
    <property type="entry name" value="REC_NarL-like"/>
    <property type="match status" value="1"/>
</dbReference>
<evidence type="ECO:0000256" key="2">
    <source>
        <dbReference type="ARBA" id="ARBA00023125"/>
    </source>
</evidence>
<dbReference type="PRINTS" id="PR00038">
    <property type="entry name" value="HTHLUXR"/>
</dbReference>
<dbReference type="PROSITE" id="PS50043">
    <property type="entry name" value="HTH_LUXR_2"/>
    <property type="match status" value="1"/>
</dbReference>
<dbReference type="Pfam" id="PF00196">
    <property type="entry name" value="GerE"/>
    <property type="match status" value="1"/>
</dbReference>
<dbReference type="PROSITE" id="PS50110">
    <property type="entry name" value="RESPONSE_REGULATORY"/>
    <property type="match status" value="1"/>
</dbReference>
<evidence type="ECO:0000256" key="1">
    <source>
        <dbReference type="ARBA" id="ARBA00022553"/>
    </source>
</evidence>
<dbReference type="Proteomes" id="UP000186106">
    <property type="component" value="Unassembled WGS sequence"/>
</dbReference>
<dbReference type="Gene3D" id="3.40.50.2300">
    <property type="match status" value="1"/>
</dbReference>
<proteinExistence type="predicted"/>
<evidence type="ECO:0000313" key="9">
    <source>
        <dbReference type="Proteomes" id="UP000279541"/>
    </source>
</evidence>
<gene>
    <name evidence="6" type="ORF">EG359_20480</name>
    <name evidence="7" type="ORF">SAMN05421768_1176</name>
</gene>
<dbReference type="InterPro" id="IPR058245">
    <property type="entry name" value="NreC/VraR/RcsB-like_REC"/>
</dbReference>
<dbReference type="InterPro" id="IPR000792">
    <property type="entry name" value="Tscrpt_reg_LuxR_C"/>
</dbReference>
<dbReference type="RefSeq" id="WP_076357741.1">
    <property type="nucleotide sequence ID" value="NZ_CP033926.1"/>
</dbReference>
<dbReference type="InterPro" id="IPR001789">
    <property type="entry name" value="Sig_transdc_resp-reg_receiver"/>
</dbReference>
<dbReference type="GO" id="GO:0003677">
    <property type="term" value="F:DNA binding"/>
    <property type="evidence" value="ECO:0007669"/>
    <property type="project" value="UniProtKB-KW"/>
</dbReference>
<dbReference type="Proteomes" id="UP000279541">
    <property type="component" value="Chromosome"/>
</dbReference>
<dbReference type="PANTHER" id="PTHR43214:SF43">
    <property type="entry name" value="TWO-COMPONENT RESPONSE REGULATOR"/>
    <property type="match status" value="1"/>
</dbReference>
<sequence length="206" mass="23356">MIRIFAYDDNAERLHSLQALIEMTDNMQYVGGSYCCEMVETEMETYAPDVVLMDINMPVVDGLEGLRIIKSKFPGIKVLVQTAFDDSEKIFSSISGGASGYILKSDSPRRILQAIEEVYEGGASMNPAIAKRVLEYFMPKNEEKILTQKEREVLKFLSEGMSYKMVANQLGVSYSTVNTHIKHIYEKLHISSLGEAIAWFYKNIRE</sequence>
<feature type="domain" description="Response regulatory" evidence="5">
    <location>
        <begin position="3"/>
        <end position="119"/>
    </location>
</feature>
<dbReference type="GO" id="GO:0006355">
    <property type="term" value="P:regulation of DNA-templated transcription"/>
    <property type="evidence" value="ECO:0007669"/>
    <property type="project" value="InterPro"/>
</dbReference>
<dbReference type="SUPFAM" id="SSF52172">
    <property type="entry name" value="CheY-like"/>
    <property type="match status" value="1"/>
</dbReference>
<dbReference type="PROSITE" id="PS00622">
    <property type="entry name" value="HTH_LUXR_1"/>
    <property type="match status" value="1"/>
</dbReference>
<dbReference type="EMBL" id="FTNZ01000017">
    <property type="protein sequence ID" value="SIS63320.1"/>
    <property type="molecule type" value="Genomic_DNA"/>
</dbReference>
<dbReference type="SUPFAM" id="SSF46894">
    <property type="entry name" value="C-terminal effector domain of the bipartite response regulators"/>
    <property type="match status" value="1"/>
</dbReference>
<evidence type="ECO:0000259" key="4">
    <source>
        <dbReference type="PROSITE" id="PS50043"/>
    </source>
</evidence>
<dbReference type="EMBL" id="CP033926">
    <property type="protein sequence ID" value="AZB01820.1"/>
    <property type="molecule type" value="Genomic_DNA"/>
</dbReference>
<dbReference type="InterPro" id="IPR011006">
    <property type="entry name" value="CheY-like_superfamily"/>
</dbReference>
<dbReference type="GO" id="GO:0000160">
    <property type="term" value="P:phosphorelay signal transduction system"/>
    <property type="evidence" value="ECO:0007669"/>
    <property type="project" value="InterPro"/>
</dbReference>
<dbReference type="STRING" id="112234.SAMN05421768_1176"/>
<evidence type="ECO:0000256" key="3">
    <source>
        <dbReference type="PROSITE-ProRule" id="PRU00169"/>
    </source>
</evidence>
<dbReference type="CDD" id="cd06170">
    <property type="entry name" value="LuxR_C_like"/>
    <property type="match status" value="1"/>
</dbReference>
<protein>
    <submittedName>
        <fullName evidence="6">DNA-binding response regulator</fullName>
    </submittedName>
    <submittedName>
        <fullName evidence="7">Two component transcriptional regulator, LuxR family</fullName>
    </submittedName>
</protein>
<dbReference type="OrthoDB" id="9797341at2"/>
<feature type="modified residue" description="4-aspartylphosphate" evidence="3">
    <location>
        <position position="54"/>
    </location>
</feature>
<dbReference type="InterPro" id="IPR016032">
    <property type="entry name" value="Sig_transdc_resp-reg_C-effctor"/>
</dbReference>
<reference evidence="6 9" key="2">
    <citation type="submission" date="2018-11" db="EMBL/GenBank/DDBJ databases">
        <title>Proposal to divide the Flavobacteriaceae and reorganize its genera based on Amino Acid Identity values calculated from whole genome sequences.</title>
        <authorList>
            <person name="Nicholson A.C."/>
            <person name="Gulvik C.A."/>
            <person name="Whitney A.M."/>
            <person name="Humrighouse B.W."/>
            <person name="Bell M."/>
            <person name="Holmes B."/>
            <person name="Steigerwalt A.G."/>
            <person name="Villarma A."/>
            <person name="Sheth M."/>
            <person name="Batra D."/>
            <person name="Pryor J."/>
            <person name="Bernardet J.-F."/>
            <person name="Hugo C."/>
            <person name="Kampfer P."/>
            <person name="Newman J."/>
            <person name="McQuiston J.R."/>
        </authorList>
    </citation>
    <scope>NUCLEOTIDE SEQUENCE [LARGE SCALE GENOMIC DNA]</scope>
    <source>
        <strain evidence="6 9">DSM 16927</strain>
    </source>
</reference>
<keyword evidence="2 6" id="KW-0238">DNA-binding</keyword>
<dbReference type="AlphaFoldDB" id="A0A1N7KPH2"/>
<evidence type="ECO:0000313" key="8">
    <source>
        <dbReference type="Proteomes" id="UP000186106"/>
    </source>
</evidence>
<evidence type="ECO:0000313" key="7">
    <source>
        <dbReference type="EMBL" id="SIS63320.1"/>
    </source>
</evidence>
<keyword evidence="1 3" id="KW-0597">Phosphoprotein</keyword>
<accession>A0A1N7KPH2</accession>
<organism evidence="7 8">
    <name type="scientific">Chryseobacterium joostei</name>
    <dbReference type="NCBI Taxonomy" id="112234"/>
    <lineage>
        <taxon>Bacteria</taxon>
        <taxon>Pseudomonadati</taxon>
        <taxon>Bacteroidota</taxon>
        <taxon>Flavobacteriia</taxon>
        <taxon>Flavobacteriales</taxon>
        <taxon>Weeksellaceae</taxon>
        <taxon>Chryseobacterium group</taxon>
        <taxon>Chryseobacterium</taxon>
    </lineage>
</organism>
<name>A0A1N7KPH2_9FLAO</name>
<evidence type="ECO:0000313" key="6">
    <source>
        <dbReference type="EMBL" id="AZB01820.1"/>
    </source>
</evidence>
<dbReference type="SMART" id="SM00421">
    <property type="entry name" value="HTH_LUXR"/>
    <property type="match status" value="1"/>
</dbReference>
<dbReference type="SMART" id="SM00448">
    <property type="entry name" value="REC"/>
    <property type="match status" value="1"/>
</dbReference>